<keyword evidence="6 7" id="KW-0137">Centromere</keyword>
<evidence type="ECO:0000256" key="7">
    <source>
        <dbReference type="RuleBase" id="RU368011"/>
    </source>
</evidence>
<dbReference type="GO" id="GO:0000776">
    <property type="term" value="C:kinetochore"/>
    <property type="evidence" value="ECO:0007669"/>
    <property type="project" value="UniProtKB-KW"/>
</dbReference>
<dbReference type="Pfam" id="PF08286">
    <property type="entry name" value="Spc24"/>
    <property type="match status" value="1"/>
</dbReference>
<sequence length="190" mass="22308">MSNIPDSTDPMPAIQQAHKALESLQIKDAVDRITDSYQQLQNKIEKQREEEQRIEEELQQELDTLKQQLEEVSKTHDLEALDREREKLEEETRAVIERRQAMEVEVDQLKQELHDLEAKELDNMSKDFYSLLMVIYRGLGVKALPEEDGSFKKLQLTSPDNQKIQVFDVSKGYTPYYIAKKVWQYITPPQ</sequence>
<dbReference type="Proteomes" id="UP000027586">
    <property type="component" value="Unassembled WGS sequence"/>
</dbReference>
<keyword evidence="2 7" id="KW-0158">Chromosome</keyword>
<comment type="caution">
    <text evidence="9">The sequence shown here is derived from an EMBL/GenBank/DDBJ whole genome shotgun (WGS) entry which is preliminary data.</text>
</comment>
<evidence type="ECO:0000256" key="1">
    <source>
        <dbReference type="ARBA" id="ARBA00004584"/>
    </source>
</evidence>
<reference evidence="9" key="1">
    <citation type="submission" date="2013-08" db="EMBL/GenBank/DDBJ databases">
        <title>Gene expansion shapes genome architecture in the human pathogen Lichtheimia corymbifera: an evolutionary genomics analysis in the ancient terrestrial Mucorales (Mucoromycotina).</title>
        <authorList>
            <person name="Schwartze V.U."/>
            <person name="Winter S."/>
            <person name="Shelest E."/>
            <person name="Marcet-Houben M."/>
            <person name="Horn F."/>
            <person name="Wehner S."/>
            <person name="Hoffmann K."/>
            <person name="Riege K."/>
            <person name="Sammeth M."/>
            <person name="Nowrousian M."/>
            <person name="Valiante V."/>
            <person name="Linde J."/>
            <person name="Jacobsen I.D."/>
            <person name="Marz M."/>
            <person name="Brakhage A.A."/>
            <person name="Gabaldon T."/>
            <person name="Bocker S."/>
            <person name="Voigt K."/>
        </authorList>
    </citation>
    <scope>NUCLEOTIDE SEQUENCE [LARGE SCALE GENOMIC DNA]</scope>
    <source>
        <strain evidence="9">FSU 9682</strain>
    </source>
</reference>
<evidence type="ECO:0000256" key="8">
    <source>
        <dbReference type="SAM" id="Coils"/>
    </source>
</evidence>
<keyword evidence="3 8" id="KW-0175">Coiled coil</keyword>
<dbReference type="AlphaFoldDB" id="A0A068RYR3"/>
<dbReference type="SUPFAM" id="SSF143026">
    <property type="entry name" value="Kinetochore globular domain"/>
    <property type="match status" value="1"/>
</dbReference>
<dbReference type="VEuPathDB" id="FungiDB:LCOR_05970.1"/>
<evidence type="ECO:0000256" key="2">
    <source>
        <dbReference type="ARBA" id="ARBA00022454"/>
    </source>
</evidence>
<keyword evidence="7" id="KW-0995">Kinetochore</keyword>
<organism evidence="9 10">
    <name type="scientific">Lichtheimia corymbifera JMRC:FSU:9682</name>
    <dbReference type="NCBI Taxonomy" id="1263082"/>
    <lineage>
        <taxon>Eukaryota</taxon>
        <taxon>Fungi</taxon>
        <taxon>Fungi incertae sedis</taxon>
        <taxon>Mucoromycota</taxon>
        <taxon>Mucoromycotina</taxon>
        <taxon>Mucoromycetes</taxon>
        <taxon>Mucorales</taxon>
        <taxon>Lichtheimiaceae</taxon>
        <taxon>Lichtheimia</taxon>
    </lineage>
</organism>
<dbReference type="InterPro" id="IPR038066">
    <property type="entry name" value="Spc24_Fungi_globular_sf"/>
</dbReference>
<keyword evidence="7" id="KW-0132">Cell division</keyword>
<comment type="subunit">
    <text evidence="7">Component of the NDC80 complex.</text>
</comment>
<proteinExistence type="inferred from homology"/>
<keyword evidence="7" id="KW-0498">Mitosis</keyword>
<protein>
    <recommendedName>
        <fullName evidence="7">Kinetochore protein Spc24</fullName>
    </recommendedName>
</protein>
<evidence type="ECO:0000313" key="9">
    <source>
        <dbReference type="EMBL" id="CDH54752.1"/>
    </source>
</evidence>
<dbReference type="GO" id="GO:0005634">
    <property type="term" value="C:nucleus"/>
    <property type="evidence" value="ECO:0007669"/>
    <property type="project" value="UniProtKB-SubCell"/>
</dbReference>
<dbReference type="OrthoDB" id="2259562at2759"/>
<keyword evidence="4 7" id="KW-0539">Nucleus</keyword>
<evidence type="ECO:0000256" key="4">
    <source>
        <dbReference type="ARBA" id="ARBA00023242"/>
    </source>
</evidence>
<comment type="function">
    <text evidence="7">Acts as a component of the essential kinetochore-associated NDC80 complex, which is required for chromosome segregation and spindle checkpoint activity.</text>
</comment>
<dbReference type="GO" id="GO:0051301">
    <property type="term" value="P:cell division"/>
    <property type="evidence" value="ECO:0007669"/>
    <property type="project" value="UniProtKB-UniRule"/>
</dbReference>
<dbReference type="EMBL" id="CBTN010000025">
    <property type="protein sequence ID" value="CDH54752.1"/>
    <property type="molecule type" value="Genomic_DNA"/>
</dbReference>
<dbReference type="Gene3D" id="3.30.160.430">
    <property type="match status" value="1"/>
</dbReference>
<comment type="subcellular location">
    <subcellularLocation>
        <location evidence="1">Chromosome</location>
        <location evidence="1">Centromere</location>
    </subcellularLocation>
    <subcellularLocation>
        <location evidence="7">Nucleus</location>
    </subcellularLocation>
    <subcellularLocation>
        <location evidence="7">Chromosome</location>
        <location evidence="7">Centromere</location>
        <location evidence="7">Kinetochore</location>
    </subcellularLocation>
</comment>
<evidence type="ECO:0000256" key="5">
    <source>
        <dbReference type="ARBA" id="ARBA00023306"/>
    </source>
</evidence>
<evidence type="ECO:0000313" key="10">
    <source>
        <dbReference type="Proteomes" id="UP000027586"/>
    </source>
</evidence>
<name>A0A068RYR3_9FUNG</name>
<dbReference type="CDD" id="cd11565">
    <property type="entry name" value="RWD_Spc24"/>
    <property type="match status" value="1"/>
</dbReference>
<accession>A0A068RYR3</accession>
<keyword evidence="5 7" id="KW-0131">Cell cycle</keyword>
<comment type="similarity">
    <text evidence="7">Belongs to the SPC24 family.</text>
</comment>
<evidence type="ECO:0000256" key="6">
    <source>
        <dbReference type="ARBA" id="ARBA00023328"/>
    </source>
</evidence>
<feature type="coiled-coil region" evidence="8">
    <location>
        <begin position="30"/>
        <end position="119"/>
    </location>
</feature>
<keyword evidence="10" id="KW-1185">Reference proteome</keyword>
<dbReference type="InterPro" id="IPR013252">
    <property type="entry name" value="Ndc80_Spc24"/>
</dbReference>
<evidence type="ECO:0000256" key="3">
    <source>
        <dbReference type="ARBA" id="ARBA00023054"/>
    </source>
</evidence>
<gene>
    <name evidence="9" type="ORF">LCOR_05970.1</name>
</gene>